<sequence>MNIYSVLVRVRWSRSTVLTILHPMFVSPMNNSHSHTVQNNIRIPSFPWISKTRSGLTSLIKGVPVVMASSVSLLYPELLLLHLIQGGLIQDGRPRLNLASLTIPGIPGGPLISSSNSSPLNSITIKIPDTNRMSR</sequence>
<protein>
    <submittedName>
        <fullName evidence="1">Uncharacterized protein</fullName>
    </submittedName>
</protein>
<accession>A0A8D8W4X0</accession>
<dbReference type="EMBL" id="HBUF01135140">
    <property type="protein sequence ID" value="CAG6645081.1"/>
    <property type="molecule type" value="Transcribed_RNA"/>
</dbReference>
<name>A0A8D8W4X0_9HEMI</name>
<dbReference type="AlphaFoldDB" id="A0A8D8W4X0"/>
<proteinExistence type="predicted"/>
<dbReference type="EMBL" id="HBUF01135139">
    <property type="protein sequence ID" value="CAG6645080.1"/>
    <property type="molecule type" value="Transcribed_RNA"/>
</dbReference>
<evidence type="ECO:0000313" key="1">
    <source>
        <dbReference type="EMBL" id="CAG6645080.1"/>
    </source>
</evidence>
<reference evidence="1" key="1">
    <citation type="submission" date="2021-05" db="EMBL/GenBank/DDBJ databases">
        <authorList>
            <person name="Alioto T."/>
            <person name="Alioto T."/>
            <person name="Gomez Garrido J."/>
        </authorList>
    </citation>
    <scope>NUCLEOTIDE SEQUENCE</scope>
</reference>
<organism evidence="1">
    <name type="scientific">Cacopsylla melanoneura</name>
    <dbReference type="NCBI Taxonomy" id="428564"/>
    <lineage>
        <taxon>Eukaryota</taxon>
        <taxon>Metazoa</taxon>
        <taxon>Ecdysozoa</taxon>
        <taxon>Arthropoda</taxon>
        <taxon>Hexapoda</taxon>
        <taxon>Insecta</taxon>
        <taxon>Pterygota</taxon>
        <taxon>Neoptera</taxon>
        <taxon>Paraneoptera</taxon>
        <taxon>Hemiptera</taxon>
        <taxon>Sternorrhyncha</taxon>
        <taxon>Psylloidea</taxon>
        <taxon>Psyllidae</taxon>
        <taxon>Psyllinae</taxon>
        <taxon>Cacopsylla</taxon>
    </lineage>
</organism>